<proteinExistence type="predicted"/>
<keyword evidence="3" id="KW-1185">Reference proteome</keyword>
<protein>
    <submittedName>
        <fullName evidence="2">Uncharacterized protein</fullName>
    </submittedName>
</protein>
<dbReference type="RefSeq" id="WP_073263416.1">
    <property type="nucleotide sequence ID" value="NZ_FRCS01000015.1"/>
</dbReference>
<feature type="region of interest" description="Disordered" evidence="1">
    <location>
        <begin position="1"/>
        <end position="59"/>
    </location>
</feature>
<accession>A0A1M7RJF5</accession>
<reference evidence="2 3" key="1">
    <citation type="submission" date="2016-11" db="EMBL/GenBank/DDBJ databases">
        <authorList>
            <person name="Jaros S."/>
            <person name="Januszkiewicz K."/>
            <person name="Wedrychowicz H."/>
        </authorList>
    </citation>
    <scope>NUCLEOTIDE SEQUENCE [LARGE SCALE GENOMIC DNA]</scope>
    <source>
        <strain evidence="2 3">DSM 46144</strain>
    </source>
</reference>
<sequence>MTRTIPTPQAGLFDPEPLTALTPPTRLPAGPRDVLPRPVQHGEQGALLEPPVEPEPPSLPYRAADPAPLSAALVGDRYDWLAAVLPDPAPVWCTAHRAVMRRVGAARLLYACDRCTAERPDSSAGVAA</sequence>
<dbReference type="AlphaFoldDB" id="A0A1M7RJF5"/>
<gene>
    <name evidence="2" type="ORF">SAMN05443668_115132</name>
</gene>
<dbReference type="STRING" id="134849.SAMN05443668_115132"/>
<evidence type="ECO:0000256" key="1">
    <source>
        <dbReference type="SAM" id="MobiDB-lite"/>
    </source>
</evidence>
<evidence type="ECO:0000313" key="2">
    <source>
        <dbReference type="EMBL" id="SHN46443.1"/>
    </source>
</evidence>
<name>A0A1M7RJF5_9ACTN</name>
<dbReference type="Proteomes" id="UP000184440">
    <property type="component" value="Unassembled WGS sequence"/>
</dbReference>
<organism evidence="2 3">
    <name type="scientific">Cryptosporangium aurantiacum</name>
    <dbReference type="NCBI Taxonomy" id="134849"/>
    <lineage>
        <taxon>Bacteria</taxon>
        <taxon>Bacillati</taxon>
        <taxon>Actinomycetota</taxon>
        <taxon>Actinomycetes</taxon>
        <taxon>Cryptosporangiales</taxon>
        <taxon>Cryptosporangiaceae</taxon>
        <taxon>Cryptosporangium</taxon>
    </lineage>
</organism>
<evidence type="ECO:0000313" key="3">
    <source>
        <dbReference type="Proteomes" id="UP000184440"/>
    </source>
</evidence>
<dbReference type="EMBL" id="FRCS01000015">
    <property type="protein sequence ID" value="SHN46443.1"/>
    <property type="molecule type" value="Genomic_DNA"/>
</dbReference>
<feature type="compositionally biased region" description="Low complexity" evidence="1">
    <location>
        <begin position="15"/>
        <end position="32"/>
    </location>
</feature>